<organism evidence="1 2">
    <name type="scientific">Ensifer adhaerens</name>
    <name type="common">Sinorhizobium morelense</name>
    <dbReference type="NCBI Taxonomy" id="106592"/>
    <lineage>
        <taxon>Bacteria</taxon>
        <taxon>Pseudomonadati</taxon>
        <taxon>Pseudomonadota</taxon>
        <taxon>Alphaproteobacteria</taxon>
        <taxon>Hyphomicrobiales</taxon>
        <taxon>Rhizobiaceae</taxon>
        <taxon>Sinorhizobium/Ensifer group</taxon>
        <taxon>Ensifer</taxon>
    </lineage>
</organism>
<evidence type="ECO:0000313" key="1">
    <source>
        <dbReference type="EMBL" id="MBP1870901.1"/>
    </source>
</evidence>
<keyword evidence="2" id="KW-1185">Reference proteome</keyword>
<comment type="caution">
    <text evidence="1">The sequence shown here is derived from an EMBL/GenBank/DDBJ whole genome shotgun (WGS) entry which is preliminary data.</text>
</comment>
<dbReference type="EMBL" id="JAGGJR010000001">
    <property type="protein sequence ID" value="MBP1870901.1"/>
    <property type="molecule type" value="Genomic_DNA"/>
</dbReference>
<proteinExistence type="predicted"/>
<reference evidence="1" key="1">
    <citation type="submission" date="2021-03" db="EMBL/GenBank/DDBJ databases">
        <title>Genomic Encyclopedia of Type Strains, Phase IV (KMG-IV): sequencing the most valuable type-strain genomes for metagenomic binning, comparative biology and taxonomic classification.</title>
        <authorList>
            <person name="Goeker M."/>
        </authorList>
    </citation>
    <scope>NUCLEOTIDE SEQUENCE</scope>
    <source>
        <strain evidence="1">DSM 18131</strain>
    </source>
</reference>
<protein>
    <submittedName>
        <fullName evidence="1">Uncharacterized protein</fullName>
    </submittedName>
</protein>
<evidence type="ECO:0000313" key="2">
    <source>
        <dbReference type="Proteomes" id="UP000823773"/>
    </source>
</evidence>
<gene>
    <name evidence="1" type="ORF">J2Z19_000598</name>
</gene>
<sequence>MTSRIKRGGYCHSWTGSASSILKFSLLSCEKIRFGFRTPCFCANASTMQTDDKKSAEGEASLTEPESAPAKRRQKDTTEQDLRKARLAKTLRDNLQRRKQQMRARRSGAPDEAIGLPAAKTDESED</sequence>
<dbReference type="Proteomes" id="UP000823773">
    <property type="component" value="Unassembled WGS sequence"/>
</dbReference>
<accession>A0ACC5SPV1</accession>
<name>A0ACC5SPV1_ENSAD</name>